<accession>A0ABW8JX85</accession>
<evidence type="ECO:0000256" key="6">
    <source>
        <dbReference type="ARBA" id="ARBA00022695"/>
    </source>
</evidence>
<keyword evidence="10 17" id="KW-0378">Hydrolase</keyword>
<evidence type="ECO:0000256" key="14">
    <source>
        <dbReference type="ARBA" id="ARBA00023204"/>
    </source>
</evidence>
<evidence type="ECO:0000256" key="4">
    <source>
        <dbReference type="ARBA" id="ARBA00020311"/>
    </source>
</evidence>
<dbReference type="SUPFAM" id="SSF53098">
    <property type="entry name" value="Ribonuclease H-like"/>
    <property type="match status" value="1"/>
</dbReference>
<evidence type="ECO:0000313" key="22">
    <source>
        <dbReference type="EMBL" id="MFK2905779.1"/>
    </source>
</evidence>
<evidence type="ECO:0000256" key="17">
    <source>
        <dbReference type="RuleBase" id="RU004460"/>
    </source>
</evidence>
<dbReference type="PROSITE" id="PS00447">
    <property type="entry name" value="DNA_POLYMERASE_A"/>
    <property type="match status" value="1"/>
</dbReference>
<dbReference type="SMART" id="SM00482">
    <property type="entry name" value="POLAc"/>
    <property type="match status" value="1"/>
</dbReference>
<dbReference type="InterPro" id="IPR008918">
    <property type="entry name" value="HhH2"/>
</dbReference>
<gene>
    <name evidence="17 22" type="primary">polA</name>
    <name evidence="22" type="ORF">ISP17_17605</name>
</gene>
<dbReference type="EC" id="2.7.7.7" evidence="3 16"/>
<proteinExistence type="inferred from homology"/>
<dbReference type="CDD" id="cd06139">
    <property type="entry name" value="DNA_polA_I_Ecoli_like_exo"/>
    <property type="match status" value="1"/>
</dbReference>
<evidence type="ECO:0000256" key="8">
    <source>
        <dbReference type="ARBA" id="ARBA00022722"/>
    </source>
</evidence>
<dbReference type="InterPro" id="IPR002562">
    <property type="entry name" value="3'-5'_exonuclease_dom"/>
</dbReference>
<keyword evidence="13 17" id="KW-0238">DNA-binding</keyword>
<evidence type="ECO:0000259" key="20">
    <source>
        <dbReference type="SMART" id="SM00475"/>
    </source>
</evidence>
<evidence type="ECO:0000256" key="11">
    <source>
        <dbReference type="ARBA" id="ARBA00022839"/>
    </source>
</evidence>
<evidence type="ECO:0000259" key="19">
    <source>
        <dbReference type="SMART" id="SM00474"/>
    </source>
</evidence>
<evidence type="ECO:0000256" key="1">
    <source>
        <dbReference type="ARBA" id="ARBA00007705"/>
    </source>
</evidence>
<dbReference type="InterPro" id="IPR019760">
    <property type="entry name" value="DNA-dir_DNA_pol_A_CS"/>
</dbReference>
<comment type="subunit">
    <text evidence="2">Single-chain monomer with multiple functions.</text>
</comment>
<feature type="domain" description="5'-3' exonuclease" evidence="20">
    <location>
        <begin position="2"/>
        <end position="255"/>
    </location>
</feature>
<dbReference type="Gene3D" id="1.10.150.20">
    <property type="entry name" value="5' to 3' exonuclease, C-terminal subdomain"/>
    <property type="match status" value="2"/>
</dbReference>
<dbReference type="InterPro" id="IPR043502">
    <property type="entry name" value="DNA/RNA_pol_sf"/>
</dbReference>
<dbReference type="InterPro" id="IPR020045">
    <property type="entry name" value="DNA_polI_H3TH"/>
</dbReference>
<dbReference type="SUPFAM" id="SSF47807">
    <property type="entry name" value="5' to 3' exonuclease, C-terminal subdomain"/>
    <property type="match status" value="1"/>
</dbReference>
<dbReference type="InterPro" id="IPR036279">
    <property type="entry name" value="5-3_exonuclease_C_sf"/>
</dbReference>
<evidence type="ECO:0000256" key="9">
    <source>
        <dbReference type="ARBA" id="ARBA00022763"/>
    </source>
</evidence>
<dbReference type="InterPro" id="IPR018320">
    <property type="entry name" value="DNA_polymerase_1"/>
</dbReference>
<dbReference type="PANTHER" id="PTHR10133:SF27">
    <property type="entry name" value="DNA POLYMERASE NU"/>
    <property type="match status" value="1"/>
</dbReference>
<dbReference type="Pfam" id="PF01367">
    <property type="entry name" value="5_3_exonuc"/>
    <property type="match status" value="1"/>
</dbReference>
<dbReference type="Gene3D" id="3.40.50.1010">
    <property type="entry name" value="5'-nuclease"/>
    <property type="match status" value="1"/>
</dbReference>
<reference evidence="22 23" key="1">
    <citation type="submission" date="2020-10" db="EMBL/GenBank/DDBJ databases">
        <title>Phylogeny of dyella-like bacteria.</title>
        <authorList>
            <person name="Fu J."/>
        </authorList>
    </citation>
    <scope>NUCLEOTIDE SEQUENCE [LARGE SCALE GENOMIC DNA]</scope>
    <source>
        <strain evidence="22 23">Gsoil3046</strain>
    </source>
</reference>
<dbReference type="InterPro" id="IPR012337">
    <property type="entry name" value="RNaseH-like_sf"/>
</dbReference>
<comment type="similarity">
    <text evidence="1 17">Belongs to the DNA polymerase type-A family.</text>
</comment>
<dbReference type="Pfam" id="PF02739">
    <property type="entry name" value="5_3_exonuc_N"/>
    <property type="match status" value="1"/>
</dbReference>
<dbReference type="CDD" id="cd08637">
    <property type="entry name" value="DNA_pol_A_pol_I_C"/>
    <property type="match status" value="1"/>
</dbReference>
<dbReference type="InterPro" id="IPR020046">
    <property type="entry name" value="5-3_exonucl_a-hlix_arch_N"/>
</dbReference>
<comment type="function">
    <text evidence="17">In addition to polymerase activity, this DNA polymerase exhibits 3'-5' and 5'-3' exonuclease activity.</text>
</comment>
<dbReference type="SMART" id="SM00475">
    <property type="entry name" value="53EXOc"/>
    <property type="match status" value="1"/>
</dbReference>
<dbReference type="CDD" id="cd09859">
    <property type="entry name" value="PIN_53EXO"/>
    <property type="match status" value="1"/>
</dbReference>
<keyword evidence="12 17" id="KW-0239">DNA-directed DNA polymerase</keyword>
<dbReference type="Gene3D" id="3.30.70.370">
    <property type="match status" value="1"/>
</dbReference>
<dbReference type="SMART" id="SM00279">
    <property type="entry name" value="HhH2"/>
    <property type="match status" value="1"/>
</dbReference>
<keyword evidence="5 17" id="KW-0808">Transferase</keyword>
<dbReference type="PRINTS" id="PR00868">
    <property type="entry name" value="DNAPOLI"/>
</dbReference>
<dbReference type="Proteomes" id="UP001620460">
    <property type="component" value="Unassembled WGS sequence"/>
</dbReference>
<evidence type="ECO:0000256" key="5">
    <source>
        <dbReference type="ARBA" id="ARBA00022679"/>
    </source>
</evidence>
<dbReference type="SMART" id="SM00474">
    <property type="entry name" value="35EXOc"/>
    <property type="match status" value="1"/>
</dbReference>
<feature type="domain" description="DNA-directed DNA polymerase family A palm" evidence="21">
    <location>
        <begin position="682"/>
        <end position="887"/>
    </location>
</feature>
<evidence type="ECO:0000256" key="15">
    <source>
        <dbReference type="ARBA" id="ARBA00049244"/>
    </source>
</evidence>
<keyword evidence="8" id="KW-0540">Nuclease</keyword>
<keyword evidence="11 17" id="KW-0269">Exonuclease</keyword>
<evidence type="ECO:0000256" key="13">
    <source>
        <dbReference type="ARBA" id="ARBA00023125"/>
    </source>
</evidence>
<comment type="caution">
    <text evidence="22">The sequence shown here is derived from an EMBL/GenBank/DDBJ whole genome shotgun (WGS) entry which is preliminary data.</text>
</comment>
<feature type="region of interest" description="Disordered" evidence="18">
    <location>
        <begin position="654"/>
        <end position="674"/>
    </location>
</feature>
<dbReference type="SUPFAM" id="SSF56672">
    <property type="entry name" value="DNA/RNA polymerases"/>
    <property type="match status" value="1"/>
</dbReference>
<dbReference type="SUPFAM" id="SSF88723">
    <property type="entry name" value="PIN domain-like"/>
    <property type="match status" value="1"/>
</dbReference>
<dbReference type="NCBIfam" id="TIGR00593">
    <property type="entry name" value="pola"/>
    <property type="match status" value="1"/>
</dbReference>
<evidence type="ECO:0000256" key="2">
    <source>
        <dbReference type="ARBA" id="ARBA00011541"/>
    </source>
</evidence>
<dbReference type="PANTHER" id="PTHR10133">
    <property type="entry name" value="DNA POLYMERASE I"/>
    <property type="match status" value="1"/>
</dbReference>
<feature type="compositionally biased region" description="Polar residues" evidence="18">
    <location>
        <begin position="664"/>
        <end position="674"/>
    </location>
</feature>
<feature type="domain" description="3'-5' exonuclease" evidence="19">
    <location>
        <begin position="326"/>
        <end position="513"/>
    </location>
</feature>
<dbReference type="GO" id="GO:0003887">
    <property type="term" value="F:DNA-directed DNA polymerase activity"/>
    <property type="evidence" value="ECO:0007669"/>
    <property type="project" value="UniProtKB-EC"/>
</dbReference>
<sequence>MAKLILIDGSSYLYRAFHALPPLSNAQGEPTGALFGVVNMLRATLKEQPTYMAFVSDASGPNFRNDMYAQYKANRPPMPDDLRAQVQPMLDIVAALGFPILRVTGVEADDVIGTLALAAQAQGIEVEISTSDKDFAQLVRPGITLVNTMTSTVTDRDGVIAKFGVPPERIIDFLALTGDSIDNVPGVAKCGPKTAAKWLEQYGSLDGIIERAAEVGGKIGENLREALPQLPLSRELVTIKTDVALDVGVTDLAPRAKDVDALRTLFTRYEFKQALKELDNGNATVGAHPRIESGAGAVRESPSPDQDHEQPSQGALLHEDIAPGSYELVTTPAQLQAWLAKLEKAELIAFDTETTSLDALQAEIVGASFAVESGHACYIPLAHDYPGAPAQLDREATLAALKPILETPARPKLGQHAKYDINVLSQYGIAVQGLKHDSMLESFVWNATATRHDMDSLAKKYLGYDTVKYEQVAGKGAKQISFSQVDLDTACRYAAEDADVTLRLHRALWPKLESEPALRKVYEEIEIPLVPVLARMEQRGVLIDAHVLRLQSQQLGKRMHELQQQAYAEAGREFNLDSPKQLQAILFDELGLAAKVKTPTGQPSTNEEALEAIADEHALPRLILDYRGLAKLRSTYTDKLSSMVNPRTGRVHTSYHQGGAATGRISSSDPNLQNIPVRTEEGRRIRQAFIAPDGWRVMAADYSQIELRIMAHLSGDEGLLKAFREGGDVHRATAAEVFGIAPEDVTGNQRRAAKAINFGLMYGMSAFGLAKQLGVDRGEAGDYMARYFARYPGVQAFMEATRKQAHRDGYVETIFGRRLYLENLTSRNQGLRQGAERAAVNAPMQGSAADIIKRAMIAVDGWLAGRDDARMLMQVHDELVFEVRADAVEAVRAGVIARMSGAAELKVPLLVDAGVGANWDEAH</sequence>
<evidence type="ECO:0000256" key="7">
    <source>
        <dbReference type="ARBA" id="ARBA00022705"/>
    </source>
</evidence>
<evidence type="ECO:0000256" key="10">
    <source>
        <dbReference type="ARBA" id="ARBA00022801"/>
    </source>
</evidence>
<dbReference type="InterPro" id="IPR002421">
    <property type="entry name" value="5-3_exonuclease"/>
</dbReference>
<comment type="catalytic activity">
    <reaction evidence="15 17">
        <text>DNA(n) + a 2'-deoxyribonucleoside 5'-triphosphate = DNA(n+1) + diphosphate</text>
        <dbReference type="Rhea" id="RHEA:22508"/>
        <dbReference type="Rhea" id="RHEA-COMP:17339"/>
        <dbReference type="Rhea" id="RHEA-COMP:17340"/>
        <dbReference type="ChEBI" id="CHEBI:33019"/>
        <dbReference type="ChEBI" id="CHEBI:61560"/>
        <dbReference type="ChEBI" id="CHEBI:173112"/>
        <dbReference type="EC" id="2.7.7.7"/>
    </reaction>
</comment>
<evidence type="ECO:0000313" key="23">
    <source>
        <dbReference type="Proteomes" id="UP001620460"/>
    </source>
</evidence>
<dbReference type="Pfam" id="PF00476">
    <property type="entry name" value="DNA_pol_A"/>
    <property type="match status" value="1"/>
</dbReference>
<keyword evidence="9 17" id="KW-0227">DNA damage</keyword>
<evidence type="ECO:0000256" key="16">
    <source>
        <dbReference type="NCBIfam" id="TIGR00593"/>
    </source>
</evidence>
<dbReference type="EMBL" id="JADIKM010000006">
    <property type="protein sequence ID" value="MFK2905779.1"/>
    <property type="molecule type" value="Genomic_DNA"/>
</dbReference>
<evidence type="ECO:0000256" key="3">
    <source>
        <dbReference type="ARBA" id="ARBA00012417"/>
    </source>
</evidence>
<dbReference type="NCBIfam" id="NF004397">
    <property type="entry name" value="PRK05755.1"/>
    <property type="match status" value="1"/>
</dbReference>
<dbReference type="CDD" id="cd09898">
    <property type="entry name" value="H3TH_53EXO"/>
    <property type="match status" value="1"/>
</dbReference>
<keyword evidence="14 17" id="KW-0234">DNA repair</keyword>
<protein>
    <recommendedName>
        <fullName evidence="4 16">DNA polymerase I</fullName>
        <ecNumber evidence="3 16">2.7.7.7</ecNumber>
    </recommendedName>
</protein>
<evidence type="ECO:0000259" key="21">
    <source>
        <dbReference type="SMART" id="SM00482"/>
    </source>
</evidence>
<dbReference type="Pfam" id="PF01612">
    <property type="entry name" value="DNA_pol_A_exo1"/>
    <property type="match status" value="1"/>
</dbReference>
<keyword evidence="7 17" id="KW-0235">DNA replication</keyword>
<keyword evidence="23" id="KW-1185">Reference proteome</keyword>
<organism evidence="22 23">
    <name type="scientific">Dyella ginsengisoli</name>
    <dbReference type="NCBI Taxonomy" id="363848"/>
    <lineage>
        <taxon>Bacteria</taxon>
        <taxon>Pseudomonadati</taxon>
        <taxon>Pseudomonadota</taxon>
        <taxon>Gammaproteobacteria</taxon>
        <taxon>Lysobacterales</taxon>
        <taxon>Rhodanobacteraceae</taxon>
        <taxon>Dyella</taxon>
    </lineage>
</organism>
<name>A0ABW8JX85_9GAMM</name>
<dbReference type="Gene3D" id="3.30.420.10">
    <property type="entry name" value="Ribonuclease H-like superfamily/Ribonuclease H"/>
    <property type="match status" value="1"/>
</dbReference>
<dbReference type="InterPro" id="IPR002298">
    <property type="entry name" value="DNA_polymerase_A"/>
</dbReference>
<evidence type="ECO:0000256" key="12">
    <source>
        <dbReference type="ARBA" id="ARBA00022932"/>
    </source>
</evidence>
<dbReference type="Gene3D" id="1.20.1060.10">
    <property type="entry name" value="Taq DNA Polymerase, Chain T, domain 4"/>
    <property type="match status" value="1"/>
</dbReference>
<evidence type="ECO:0000256" key="18">
    <source>
        <dbReference type="SAM" id="MobiDB-lite"/>
    </source>
</evidence>
<dbReference type="InterPro" id="IPR001098">
    <property type="entry name" value="DNA-dir_DNA_pol_A_palm_dom"/>
</dbReference>
<keyword evidence="6 17" id="KW-0548">Nucleotidyltransferase</keyword>
<dbReference type="InterPro" id="IPR029060">
    <property type="entry name" value="PIN-like_dom_sf"/>
</dbReference>
<dbReference type="InterPro" id="IPR036397">
    <property type="entry name" value="RNaseH_sf"/>
</dbReference>
<dbReference type="RefSeq" id="WP_404635517.1">
    <property type="nucleotide sequence ID" value="NZ_JADIKM010000006.1"/>
</dbReference>